<comment type="caution">
    <text evidence="14">The sequence shown here is derived from an EMBL/GenBank/DDBJ whole genome shotgun (WGS) entry which is preliminary data.</text>
</comment>
<dbReference type="FunFam" id="3.80.10.10:FF:000505">
    <property type="entry name" value="Outer arm dynein light chain 1 protein"/>
    <property type="match status" value="1"/>
</dbReference>
<dbReference type="Proteomes" id="UP000734854">
    <property type="component" value="Unassembled WGS sequence"/>
</dbReference>
<gene>
    <name evidence="14" type="ORF">ZIOFF_016288</name>
</gene>
<dbReference type="SUPFAM" id="SSF51735">
    <property type="entry name" value="NAD(P)-binding Rossmann-fold domains"/>
    <property type="match status" value="1"/>
</dbReference>
<keyword evidence="8" id="KW-0560">Oxidoreductase</keyword>
<dbReference type="Gene3D" id="3.80.10.10">
    <property type="entry name" value="Ribonuclease Inhibitor"/>
    <property type="match status" value="2"/>
</dbReference>
<evidence type="ECO:0000256" key="3">
    <source>
        <dbReference type="ARBA" id="ARBA00011738"/>
    </source>
</evidence>
<evidence type="ECO:0000259" key="13">
    <source>
        <dbReference type="Pfam" id="PF08240"/>
    </source>
</evidence>
<keyword evidence="7" id="KW-0862">Zinc</keyword>
<feature type="region of interest" description="Disordered" evidence="12">
    <location>
        <begin position="490"/>
        <end position="514"/>
    </location>
</feature>
<comment type="catalytic activity">
    <reaction evidence="11">
        <text>a primary alcohol + NAD(+) = an aldehyde + NADH + H(+)</text>
        <dbReference type="Rhea" id="RHEA:10736"/>
        <dbReference type="ChEBI" id="CHEBI:15378"/>
        <dbReference type="ChEBI" id="CHEBI:15734"/>
        <dbReference type="ChEBI" id="CHEBI:17478"/>
        <dbReference type="ChEBI" id="CHEBI:57540"/>
        <dbReference type="ChEBI" id="CHEBI:57945"/>
        <dbReference type="EC" id="1.1.1.1"/>
    </reaction>
</comment>
<evidence type="ECO:0000256" key="10">
    <source>
        <dbReference type="ARBA" id="ARBA00049164"/>
    </source>
</evidence>
<dbReference type="InterPro" id="IPR002328">
    <property type="entry name" value="ADH_Zn_CS"/>
</dbReference>
<dbReference type="GO" id="GO:0046294">
    <property type="term" value="P:formaldehyde catabolic process"/>
    <property type="evidence" value="ECO:0007669"/>
    <property type="project" value="TreeGrafter"/>
</dbReference>
<evidence type="ECO:0000256" key="11">
    <source>
        <dbReference type="ARBA" id="ARBA00049243"/>
    </source>
</evidence>
<dbReference type="GO" id="GO:0005829">
    <property type="term" value="C:cytosol"/>
    <property type="evidence" value="ECO:0007669"/>
    <property type="project" value="TreeGrafter"/>
</dbReference>
<feature type="domain" description="Alcohol dehydrogenase-like N-terminal" evidence="13">
    <location>
        <begin position="1052"/>
        <end position="1182"/>
    </location>
</feature>
<dbReference type="Gene3D" id="3.40.50.720">
    <property type="entry name" value="NAD(P)-binding Rossmann-like Domain"/>
    <property type="match status" value="2"/>
</dbReference>
<keyword evidence="6" id="KW-0677">Repeat</keyword>
<evidence type="ECO:0000256" key="2">
    <source>
        <dbReference type="ARBA" id="ARBA00010902"/>
    </source>
</evidence>
<dbReference type="SUPFAM" id="SSF50129">
    <property type="entry name" value="GroES-like"/>
    <property type="match status" value="2"/>
</dbReference>
<keyword evidence="4" id="KW-0433">Leucine-rich repeat</keyword>
<dbReference type="GO" id="GO:0051903">
    <property type="term" value="F:S-(hydroxymethyl)glutathione dehydrogenase [NAD(P)+] activity"/>
    <property type="evidence" value="ECO:0007669"/>
    <property type="project" value="TreeGrafter"/>
</dbReference>
<dbReference type="PANTHER" id="PTHR43880">
    <property type="entry name" value="ALCOHOL DEHYDROGENASE"/>
    <property type="match status" value="1"/>
</dbReference>
<dbReference type="Pfam" id="PF13855">
    <property type="entry name" value="LRR_8"/>
    <property type="match status" value="1"/>
</dbReference>
<organism evidence="14 15">
    <name type="scientific">Zingiber officinale</name>
    <name type="common">Ginger</name>
    <name type="synonym">Amomum zingiber</name>
    <dbReference type="NCBI Taxonomy" id="94328"/>
    <lineage>
        <taxon>Eukaryota</taxon>
        <taxon>Viridiplantae</taxon>
        <taxon>Streptophyta</taxon>
        <taxon>Embryophyta</taxon>
        <taxon>Tracheophyta</taxon>
        <taxon>Spermatophyta</taxon>
        <taxon>Magnoliopsida</taxon>
        <taxon>Liliopsida</taxon>
        <taxon>Zingiberales</taxon>
        <taxon>Zingiberaceae</taxon>
        <taxon>Zingiber</taxon>
    </lineage>
</organism>
<dbReference type="Gene3D" id="3.90.180.10">
    <property type="entry name" value="Medium-chain alcohol dehydrogenases, catalytic domain"/>
    <property type="match status" value="2"/>
</dbReference>
<dbReference type="GO" id="GO:0008270">
    <property type="term" value="F:zinc ion binding"/>
    <property type="evidence" value="ECO:0007669"/>
    <property type="project" value="InterPro"/>
</dbReference>
<dbReference type="Pfam" id="PF08240">
    <property type="entry name" value="ADH_N"/>
    <property type="match status" value="1"/>
</dbReference>
<evidence type="ECO:0000256" key="4">
    <source>
        <dbReference type="ARBA" id="ARBA00022614"/>
    </source>
</evidence>
<feature type="region of interest" description="Disordered" evidence="12">
    <location>
        <begin position="177"/>
        <end position="196"/>
    </location>
</feature>
<evidence type="ECO:0000256" key="12">
    <source>
        <dbReference type="SAM" id="MobiDB-lite"/>
    </source>
</evidence>
<dbReference type="GO" id="GO:0004022">
    <property type="term" value="F:alcohol dehydrogenase (NAD+) activity"/>
    <property type="evidence" value="ECO:0007669"/>
    <property type="project" value="UniProtKB-EC"/>
</dbReference>
<dbReference type="SUPFAM" id="SSF52075">
    <property type="entry name" value="Outer arm dynein light chain 1"/>
    <property type="match status" value="1"/>
</dbReference>
<evidence type="ECO:0000256" key="7">
    <source>
        <dbReference type="ARBA" id="ARBA00022833"/>
    </source>
</evidence>
<accession>A0A8J5LQU7</accession>
<evidence type="ECO:0000256" key="6">
    <source>
        <dbReference type="ARBA" id="ARBA00022737"/>
    </source>
</evidence>
<protein>
    <recommendedName>
        <fullName evidence="13">Alcohol dehydrogenase-like N-terminal domain-containing protein</fullName>
    </recommendedName>
</protein>
<dbReference type="InterPro" id="IPR003591">
    <property type="entry name" value="Leu-rich_rpt_typical-subtyp"/>
</dbReference>
<keyword evidence="15" id="KW-1185">Reference proteome</keyword>
<sequence length="1413" mass="154573">MATTVLDNEEGYLSTSTSPSSPSSSSTTTVSPKRFLDWDDERLLGFACGGDAVNKRQNKGSRFRNLFPLLVYKLQRRSTDCIEVFVDCSEEMIGRIAQRRAGEIVGSKELEKSLSKSRAEEDGAAIGEEAEAIEEVEHLAVGLVDGNDDRHPLVAGEARDPVDDVIGDGTVEAVGGLVEEEERRSGEEPDADADASPLMPLTCHPSILVSMAAANPISLIVASALARFAGIDMESGSWSCAECTSVKLTCSYGWRNRIKIFSFWILSSKAFQEEEEKTMISAGYFPIAFPISYTITAFGSSCLRRLWNQTKIKEASQPTLLFFKSLWKSLGYHSLAPCKRCGLGRMHFSLSLFQFSLSCLSGYSVKMALIGCFSSLWVGKKKSKRLRNEIHSKEENIMEALPIKSEALAYVAIQKASNNASFKYSEPIQTNASIRGSTELKLVGGEKNDENSIQIDVAAEAAYEGGDEHDEIMSFKRDLSDLDLQALAEKDETSSYGLNQKMTNGPDDKSEKDEGITPELVIQSGHVSDPGMGRTTAFWGSPMLKRSCSNIETKRSSKLLMSPTKSHSYDDLKNLAGDFPGEPPKWIPGSPASVMTSCSADKVMLKKRSSSQVLPSRSRKLWWKLFLWSHRNLHRSWSMKPHRYASINYTSNQKDGYCSDTVEPNRGTDWKNKKIMAESEAKFSNDIWPPNQWVAFSTESSSLDRVDAWVHSLDDSPLCPIDDGDNGDEIALESATPPSFLEIGESSSKNNHRTGRRAMDEVLQANNIIQSLPPFSSVAHIAGMGLKVVPAISAFSSLRSVNLSSNFIVHISPGSLPKSLHMLDLSRNKITTIEGLRELTRLRVLNLSYNRISRIGHGLSNCTVIKELYLAGNKISGVEGLHRLLKLTVLDLSFNKITTAKALGQLVANYHSLVALNLLGNPIQSNIGDDQIRKAVCGLLPHLAYLNKQPIKPLRAREAATDSIARAALGNNNWGSRRRSARRVGHGSSPLIKGVGEGRSFRGIANPPRSRVLARLLPKGFNGDAFPRAHQMQRSAGEPLLIEEVVVAPPRAHEVRVKIICSSLCFSDVSRWRLREFPAVFPTILGHEAIGVVESVGEEVEEVAAGDTVMPVFLADCRDCVDCRSERSNMCSRLPFRPLTGMPRDGTTRFTDAAGAPVYHYLTVSSFSQYTVVDVTNVVKVSAELPPEKICVLSCGFSTGFGAAWKVANVDPGSTVAVFGLGTIGLAVVEGARLQGAGRIIGVDSNPDKFEVGKRLGLTDFINPNDIGHRSINEGWGKTVILGVEKNMSPITIDSKEILCGKTIIGSAFGGLKSKTHIPILIDKYLNKELHLDEFVTHEVGLDEINKAFELLIEGKCIRFVPRSPLIPTPSFPMIRGSGQSPPEMSKVGRIGGVSRAVEVRCGAAKLWRSSVE</sequence>
<evidence type="ECO:0000256" key="5">
    <source>
        <dbReference type="ARBA" id="ARBA00022723"/>
    </source>
</evidence>
<dbReference type="FunFam" id="3.40.50.720:FF:000003">
    <property type="entry name" value="S-(hydroxymethyl)glutathione dehydrogenase"/>
    <property type="match status" value="1"/>
</dbReference>
<proteinExistence type="inferred from homology"/>
<evidence type="ECO:0000313" key="14">
    <source>
        <dbReference type="EMBL" id="KAG6526305.1"/>
    </source>
</evidence>
<comment type="similarity">
    <text evidence="2">Belongs to the zinc-containing alcohol dehydrogenase family. Class-III subfamily.</text>
</comment>
<dbReference type="InterPro" id="IPR013154">
    <property type="entry name" value="ADH-like_N"/>
</dbReference>
<dbReference type="InterPro" id="IPR011032">
    <property type="entry name" value="GroES-like_sf"/>
</dbReference>
<feature type="compositionally biased region" description="Polar residues" evidence="12">
    <location>
        <begin position="494"/>
        <end position="503"/>
    </location>
</feature>
<dbReference type="EMBL" id="JACMSC010000004">
    <property type="protein sequence ID" value="KAG6526305.1"/>
    <property type="molecule type" value="Genomic_DNA"/>
</dbReference>
<evidence type="ECO:0000256" key="8">
    <source>
        <dbReference type="ARBA" id="ARBA00023002"/>
    </source>
</evidence>
<evidence type="ECO:0000313" key="15">
    <source>
        <dbReference type="Proteomes" id="UP000734854"/>
    </source>
</evidence>
<keyword evidence="5" id="KW-0479">Metal-binding</keyword>
<keyword evidence="9" id="KW-0520">NAD</keyword>
<feature type="compositionally biased region" description="Low complexity" evidence="12">
    <location>
        <begin position="14"/>
        <end position="31"/>
    </location>
</feature>
<dbReference type="PROSITE" id="PS00059">
    <property type="entry name" value="ADH_ZINC"/>
    <property type="match status" value="1"/>
</dbReference>
<dbReference type="Pfam" id="PF13516">
    <property type="entry name" value="LRR_6"/>
    <property type="match status" value="1"/>
</dbReference>
<evidence type="ECO:0000256" key="1">
    <source>
        <dbReference type="ARBA" id="ARBA00001947"/>
    </source>
</evidence>
<dbReference type="FunFam" id="3.80.10.10:FF:000200">
    <property type="entry name" value="Outer arm dynein light chain 1 protein"/>
    <property type="match status" value="1"/>
</dbReference>
<dbReference type="InterPro" id="IPR036291">
    <property type="entry name" value="NAD(P)-bd_dom_sf"/>
</dbReference>
<comment type="subunit">
    <text evidence="3">Homodimer.</text>
</comment>
<dbReference type="SMART" id="SM00369">
    <property type="entry name" value="LRR_TYP"/>
    <property type="match status" value="3"/>
</dbReference>
<feature type="region of interest" description="Disordered" evidence="12">
    <location>
        <begin position="1"/>
        <end position="31"/>
    </location>
</feature>
<reference evidence="14 15" key="1">
    <citation type="submission" date="2020-08" db="EMBL/GenBank/DDBJ databases">
        <title>Plant Genome Project.</title>
        <authorList>
            <person name="Zhang R.-G."/>
        </authorList>
    </citation>
    <scope>NUCLEOTIDE SEQUENCE [LARGE SCALE GENOMIC DNA]</scope>
    <source>
        <tissue evidence="14">Rhizome</tissue>
    </source>
</reference>
<comment type="cofactor">
    <cofactor evidence="1">
        <name>Zn(2+)</name>
        <dbReference type="ChEBI" id="CHEBI:29105"/>
    </cofactor>
</comment>
<dbReference type="FunFam" id="3.90.180.10:FF:000007">
    <property type="entry name" value="Alcohol dehydrogenase 6"/>
    <property type="match status" value="1"/>
</dbReference>
<name>A0A8J5LQU7_ZINOF</name>
<dbReference type="InterPro" id="IPR001611">
    <property type="entry name" value="Leu-rich_rpt"/>
</dbReference>
<comment type="catalytic activity">
    <reaction evidence="10">
        <text>a secondary alcohol + NAD(+) = a ketone + NADH + H(+)</text>
        <dbReference type="Rhea" id="RHEA:10740"/>
        <dbReference type="ChEBI" id="CHEBI:15378"/>
        <dbReference type="ChEBI" id="CHEBI:17087"/>
        <dbReference type="ChEBI" id="CHEBI:35681"/>
        <dbReference type="ChEBI" id="CHEBI:57540"/>
        <dbReference type="ChEBI" id="CHEBI:57945"/>
        <dbReference type="EC" id="1.1.1.1"/>
    </reaction>
</comment>
<dbReference type="InterPro" id="IPR032675">
    <property type="entry name" value="LRR_dom_sf"/>
</dbReference>
<dbReference type="SMART" id="SM00365">
    <property type="entry name" value="LRR_SD22"/>
    <property type="match status" value="4"/>
</dbReference>
<dbReference type="PANTHER" id="PTHR43880:SF10">
    <property type="entry name" value="ALCOHOL DEHYDROGENASE-LIKE 2"/>
    <property type="match status" value="1"/>
</dbReference>
<dbReference type="PROSITE" id="PS51450">
    <property type="entry name" value="LRR"/>
    <property type="match status" value="4"/>
</dbReference>
<evidence type="ECO:0000256" key="9">
    <source>
        <dbReference type="ARBA" id="ARBA00023027"/>
    </source>
</evidence>